<dbReference type="RefSeq" id="WP_049995298.1">
    <property type="nucleotide sequence ID" value="NZ_CP031310.1"/>
</dbReference>
<dbReference type="Gene3D" id="3.40.50.620">
    <property type="entry name" value="HUPs"/>
    <property type="match status" value="1"/>
</dbReference>
<evidence type="ECO:0000256" key="3">
    <source>
        <dbReference type="ARBA" id="ARBA00022723"/>
    </source>
</evidence>
<dbReference type="EMBL" id="CP031310">
    <property type="protein sequence ID" value="QCC51088.1"/>
    <property type="molecule type" value="Genomic_DNA"/>
</dbReference>
<gene>
    <name evidence="8" type="primary">nadE</name>
    <name evidence="12" type="ORF">DV733_07440</name>
</gene>
<keyword evidence="3 8" id="KW-0479">Metal-binding</keyword>
<keyword evidence="13" id="KW-1185">Reference proteome</keyword>
<dbReference type="HAMAP" id="MF_00193">
    <property type="entry name" value="NadE_ammonia_dep"/>
    <property type="match status" value="1"/>
</dbReference>
<dbReference type="GO" id="GO:0003952">
    <property type="term" value="F:NAD+ synthase (glutamine-hydrolyzing) activity"/>
    <property type="evidence" value="ECO:0007669"/>
    <property type="project" value="InterPro"/>
</dbReference>
<evidence type="ECO:0000256" key="2">
    <source>
        <dbReference type="ARBA" id="ARBA00022598"/>
    </source>
</evidence>
<accession>A0A4D6HD44</accession>
<evidence type="ECO:0000259" key="11">
    <source>
        <dbReference type="Pfam" id="PF02540"/>
    </source>
</evidence>
<reference evidence="12 13" key="1">
    <citation type="journal article" date="2019" name="Nat. Commun.">
        <title>A new type of DNA phosphorothioation-based antiviral system in archaea.</title>
        <authorList>
            <person name="Xiong L."/>
            <person name="Liu S."/>
            <person name="Chen S."/>
            <person name="Xiao Y."/>
            <person name="Zhu B."/>
            <person name="Gao Y."/>
            <person name="Zhang Y."/>
            <person name="Chen B."/>
            <person name="Luo J."/>
            <person name="Deng Z."/>
            <person name="Chen X."/>
            <person name="Wang L."/>
            <person name="Chen S."/>
        </authorList>
    </citation>
    <scope>NUCLEOTIDE SEQUENCE [LARGE SCALE GENOMIC DNA]</scope>
    <source>
        <strain evidence="12 13">CBA1105</strain>
    </source>
</reference>
<feature type="binding site" evidence="8">
    <location>
        <position position="204"/>
    </location>
    <ligand>
        <name>ATP</name>
        <dbReference type="ChEBI" id="CHEBI:30616"/>
    </ligand>
</feature>
<dbReference type="GO" id="GO:0046872">
    <property type="term" value="F:metal ion binding"/>
    <property type="evidence" value="ECO:0007669"/>
    <property type="project" value="UniProtKB-KW"/>
</dbReference>
<dbReference type="GO" id="GO:0009435">
    <property type="term" value="P:NAD+ biosynthetic process"/>
    <property type="evidence" value="ECO:0007669"/>
    <property type="project" value="UniProtKB-UniRule"/>
</dbReference>
<dbReference type="EC" id="6.3.1.5" evidence="8 10"/>
<feature type="domain" description="NAD/GMP synthase" evidence="11">
    <location>
        <begin position="29"/>
        <end position="269"/>
    </location>
</feature>
<dbReference type="GeneID" id="39847687"/>
<dbReference type="PANTHER" id="PTHR23090">
    <property type="entry name" value="NH 3 /GLUTAMINE-DEPENDENT NAD + SYNTHETASE"/>
    <property type="match status" value="1"/>
</dbReference>
<keyword evidence="2 8" id="KW-0436">Ligase</keyword>
<comment type="function">
    <text evidence="8">Catalyzes the ATP-dependent amidation of deamido-NAD to form NAD. Uses ammonia as a nitrogen source.</text>
</comment>
<feature type="binding site" evidence="8">
    <location>
        <position position="182"/>
    </location>
    <ligand>
        <name>ATP</name>
        <dbReference type="ChEBI" id="CHEBI:30616"/>
    </ligand>
</feature>
<evidence type="ECO:0000256" key="4">
    <source>
        <dbReference type="ARBA" id="ARBA00022741"/>
    </source>
</evidence>
<evidence type="ECO:0000256" key="5">
    <source>
        <dbReference type="ARBA" id="ARBA00022840"/>
    </source>
</evidence>
<dbReference type="Pfam" id="PF02540">
    <property type="entry name" value="NAD_synthase"/>
    <property type="match status" value="1"/>
</dbReference>
<evidence type="ECO:0000256" key="6">
    <source>
        <dbReference type="ARBA" id="ARBA00022842"/>
    </source>
</evidence>
<comment type="subunit">
    <text evidence="8">Homodimer.</text>
</comment>
<dbReference type="PANTHER" id="PTHR23090:SF9">
    <property type="entry name" value="GLUTAMINE-DEPENDENT NAD(+) SYNTHETASE"/>
    <property type="match status" value="1"/>
</dbReference>
<dbReference type="STRING" id="1457250.GCA_000755225_01419"/>
<comment type="similarity">
    <text evidence="1 8 9">Belongs to the NAD synthetase family.</text>
</comment>
<dbReference type="GO" id="GO:0004359">
    <property type="term" value="F:glutaminase activity"/>
    <property type="evidence" value="ECO:0007669"/>
    <property type="project" value="InterPro"/>
</dbReference>
<dbReference type="CDD" id="cd00553">
    <property type="entry name" value="NAD_synthase"/>
    <property type="match status" value="1"/>
</dbReference>
<feature type="binding site" evidence="8">
    <location>
        <position position="173"/>
    </location>
    <ligand>
        <name>deamido-NAD(+)</name>
        <dbReference type="ChEBI" id="CHEBI:58437"/>
        <note>ligand shared between two neighboring subunits</note>
    </ligand>
</feature>
<feature type="binding site" evidence="8">
    <location>
        <position position="158"/>
    </location>
    <ligand>
        <name>Mg(2+)</name>
        <dbReference type="ChEBI" id="CHEBI:18420"/>
    </ligand>
</feature>
<dbReference type="FunFam" id="3.40.50.620:FF:000106">
    <property type="entry name" value="Glutamine-dependent NAD(+) synthetase"/>
    <property type="match status" value="1"/>
</dbReference>
<evidence type="ECO:0000256" key="7">
    <source>
        <dbReference type="ARBA" id="ARBA00023027"/>
    </source>
</evidence>
<dbReference type="NCBIfam" id="NF010587">
    <property type="entry name" value="PRK13980.1"/>
    <property type="match status" value="1"/>
</dbReference>
<keyword evidence="4 8" id="KW-0547">Nucleotide-binding</keyword>
<keyword evidence="7 8" id="KW-0520">NAD</keyword>
<dbReference type="SUPFAM" id="SSF52402">
    <property type="entry name" value="Adenine nucleotide alpha hydrolases-like"/>
    <property type="match status" value="1"/>
</dbReference>
<feature type="binding site" description="in other chain" evidence="8">
    <location>
        <position position="133"/>
    </location>
    <ligand>
        <name>deamido-NAD(+)</name>
        <dbReference type="ChEBI" id="CHEBI:58437"/>
        <note>ligand shared between two neighboring subunits</note>
    </ligand>
</feature>
<evidence type="ECO:0000256" key="9">
    <source>
        <dbReference type="RuleBase" id="RU003811"/>
    </source>
</evidence>
<protein>
    <recommendedName>
        <fullName evidence="8 10">NH(3)-dependent NAD(+) synthetase</fullName>
        <ecNumber evidence="8 10">6.3.1.5</ecNumber>
    </recommendedName>
</protein>
<dbReference type="AlphaFoldDB" id="A0A4D6HD44"/>
<feature type="binding site" evidence="8">
    <location>
        <position position="153"/>
    </location>
    <ligand>
        <name>ATP</name>
        <dbReference type="ChEBI" id="CHEBI:30616"/>
    </ligand>
</feature>
<organism evidence="12 13">
    <name type="scientific">Halapricum salinum</name>
    <dbReference type="NCBI Taxonomy" id="1457250"/>
    <lineage>
        <taxon>Archaea</taxon>
        <taxon>Methanobacteriati</taxon>
        <taxon>Methanobacteriota</taxon>
        <taxon>Stenosarchaea group</taxon>
        <taxon>Halobacteria</taxon>
        <taxon>Halobacteriales</taxon>
        <taxon>Haloarculaceae</taxon>
        <taxon>Halapricum</taxon>
    </lineage>
</organism>
<feature type="binding site" evidence="8">
    <location>
        <position position="55"/>
    </location>
    <ligand>
        <name>Mg(2+)</name>
        <dbReference type="ChEBI" id="CHEBI:18420"/>
    </ligand>
</feature>
<dbReference type="NCBIfam" id="TIGR00552">
    <property type="entry name" value="nadE"/>
    <property type="match status" value="1"/>
</dbReference>
<name>A0A4D6HD44_9EURY</name>
<sequence length="276" mass="29664">MSDSETIATAGDPLDLTLSDAEVEQRRTHLVEFIQTQTAAAGVDQTVLGISGGVDSGLVTGLAAEALGPENVHGLIMPSTMNDEKTMSDAERVAQRFEVPYDVIEIEPIVEAFLDAYPEAQDNRMAAGNLRVRTRAVLNYLVANTEDALVLGTGNRTEALIGYFTKYGDGAVDCHPIANLYKQQVRQLARAVGVPESVASRTPTAGMWVGQTDEEELGIEYDTLDSILALHVEGGVPASATAREIGVEANVVERVRALYEGSTHKRRVPPGPEEPY</sequence>
<evidence type="ECO:0000256" key="1">
    <source>
        <dbReference type="ARBA" id="ARBA00005859"/>
    </source>
</evidence>
<dbReference type="InterPro" id="IPR022926">
    <property type="entry name" value="NH(3)-dep_NAD(+)_synth"/>
</dbReference>
<dbReference type="Proteomes" id="UP000296706">
    <property type="component" value="Chromosome"/>
</dbReference>
<feature type="binding site" description="in other chain" evidence="8">
    <location>
        <position position="166"/>
    </location>
    <ligand>
        <name>deamido-NAD(+)</name>
        <dbReference type="ChEBI" id="CHEBI:58437"/>
        <note>ligand shared between two neighboring subunits</note>
    </ligand>
</feature>
<feature type="binding site" description="in other chain" evidence="8">
    <location>
        <begin position="264"/>
        <end position="265"/>
    </location>
    <ligand>
        <name>deamido-NAD(+)</name>
        <dbReference type="ChEBI" id="CHEBI:58437"/>
        <note>ligand shared between two neighboring subunits</note>
    </ligand>
</feature>
<evidence type="ECO:0000313" key="12">
    <source>
        <dbReference type="EMBL" id="QCC51088.1"/>
    </source>
</evidence>
<evidence type="ECO:0000256" key="10">
    <source>
        <dbReference type="RuleBase" id="RU003812"/>
    </source>
</evidence>
<dbReference type="OrthoDB" id="39312at2157"/>
<dbReference type="InterPro" id="IPR022310">
    <property type="entry name" value="NAD/GMP_synthase"/>
</dbReference>
<dbReference type="InterPro" id="IPR003694">
    <property type="entry name" value="NAD_synthase"/>
</dbReference>
<dbReference type="KEGG" id="hsn:DV733_07440"/>
<feature type="binding site" evidence="8">
    <location>
        <begin position="49"/>
        <end position="56"/>
    </location>
    <ligand>
        <name>ATP</name>
        <dbReference type="ChEBI" id="CHEBI:30616"/>
    </ligand>
</feature>
<evidence type="ECO:0000256" key="8">
    <source>
        <dbReference type="HAMAP-Rule" id="MF_00193"/>
    </source>
</evidence>
<dbReference type="GO" id="GO:0005524">
    <property type="term" value="F:ATP binding"/>
    <property type="evidence" value="ECO:0007669"/>
    <property type="project" value="UniProtKB-UniRule"/>
</dbReference>
<keyword evidence="6 8" id="KW-0460">Magnesium</keyword>
<comment type="catalytic activity">
    <reaction evidence="8 10">
        <text>deamido-NAD(+) + NH4(+) + ATP = AMP + diphosphate + NAD(+) + H(+)</text>
        <dbReference type="Rhea" id="RHEA:21188"/>
        <dbReference type="ChEBI" id="CHEBI:15378"/>
        <dbReference type="ChEBI" id="CHEBI:28938"/>
        <dbReference type="ChEBI" id="CHEBI:30616"/>
        <dbReference type="ChEBI" id="CHEBI:33019"/>
        <dbReference type="ChEBI" id="CHEBI:57540"/>
        <dbReference type="ChEBI" id="CHEBI:58437"/>
        <dbReference type="ChEBI" id="CHEBI:456215"/>
        <dbReference type="EC" id="6.3.1.5"/>
    </reaction>
</comment>
<dbReference type="GO" id="GO:0008795">
    <property type="term" value="F:NAD+ synthase activity"/>
    <property type="evidence" value="ECO:0007669"/>
    <property type="project" value="UniProtKB-UniRule"/>
</dbReference>
<keyword evidence="5 8" id="KW-0067">ATP-binding</keyword>
<dbReference type="GO" id="GO:0005737">
    <property type="term" value="C:cytoplasm"/>
    <property type="evidence" value="ECO:0007669"/>
    <property type="project" value="InterPro"/>
</dbReference>
<proteinExistence type="inferred from homology"/>
<comment type="pathway">
    <text evidence="8">Cofactor biosynthesis; NAD(+) biosynthesis; NAD(+) from deamido-NAD(+) (ammonia route): step 1/1.</text>
</comment>
<dbReference type="UniPathway" id="UPA00253">
    <property type="reaction ID" value="UER00333"/>
</dbReference>
<dbReference type="InterPro" id="IPR014729">
    <property type="entry name" value="Rossmann-like_a/b/a_fold"/>
</dbReference>
<evidence type="ECO:0000313" key="13">
    <source>
        <dbReference type="Proteomes" id="UP000296706"/>
    </source>
</evidence>